<dbReference type="InterPro" id="IPR004593">
    <property type="entry name" value="SbcD"/>
</dbReference>
<evidence type="ECO:0000256" key="4">
    <source>
        <dbReference type="ARBA" id="ARBA00022722"/>
    </source>
</evidence>
<comment type="function">
    <text evidence="8">SbcCD cleaves DNA hairpin structures. These structures can inhibit DNA replication and are intermediates in certain DNA recombination reactions. The complex acts as a 3'-&gt;5' double strand exonuclease that can open hairpins. It also has a 5' single-strand endonuclease activity.</text>
</comment>
<proteinExistence type="inferred from homology"/>
<dbReference type="OrthoDB" id="9773856at2"/>
<dbReference type="AlphaFoldDB" id="A0A3P5XFA3"/>
<dbReference type="CDD" id="cd00840">
    <property type="entry name" value="MPP_Mre11_N"/>
    <property type="match status" value="1"/>
</dbReference>
<name>A0A3P5XFA3_9BACL</name>
<evidence type="ECO:0000256" key="6">
    <source>
        <dbReference type="ARBA" id="ARBA00022839"/>
    </source>
</evidence>
<dbReference type="InterPro" id="IPR026843">
    <property type="entry name" value="SbcD_C"/>
</dbReference>
<dbReference type="GO" id="GO:0006310">
    <property type="term" value="P:DNA recombination"/>
    <property type="evidence" value="ECO:0007669"/>
    <property type="project" value="UniProtKB-KW"/>
</dbReference>
<keyword evidence="8" id="KW-0255">Endonuclease</keyword>
<dbReference type="PANTHER" id="PTHR30337">
    <property type="entry name" value="COMPONENT OF ATP-DEPENDENT DSDNA EXONUCLEASE"/>
    <property type="match status" value="1"/>
</dbReference>
<feature type="domain" description="Nuclease SbcCD subunit D C-terminal" evidence="10">
    <location>
        <begin position="271"/>
        <end position="357"/>
    </location>
</feature>
<dbReference type="GO" id="GO:0004519">
    <property type="term" value="F:endonuclease activity"/>
    <property type="evidence" value="ECO:0007669"/>
    <property type="project" value="UniProtKB-KW"/>
</dbReference>
<evidence type="ECO:0000256" key="1">
    <source>
        <dbReference type="ARBA" id="ARBA00010555"/>
    </source>
</evidence>
<keyword evidence="5 8" id="KW-0378">Hydrolase</keyword>
<dbReference type="InterPro" id="IPR004843">
    <property type="entry name" value="Calcineurin-like_PHP"/>
</dbReference>
<keyword evidence="8" id="KW-0235">DNA replication</keyword>
<dbReference type="InterPro" id="IPR050535">
    <property type="entry name" value="DNA_Repair-Maintenance_Comp"/>
</dbReference>
<protein>
    <recommendedName>
        <fullName evidence="3 8">Nuclease SbcCD subunit D</fullName>
    </recommendedName>
</protein>
<organism evidence="11 12">
    <name type="scientific">Filibacter tadaridae</name>
    <dbReference type="NCBI Taxonomy" id="2483811"/>
    <lineage>
        <taxon>Bacteria</taxon>
        <taxon>Bacillati</taxon>
        <taxon>Bacillota</taxon>
        <taxon>Bacilli</taxon>
        <taxon>Bacillales</taxon>
        <taxon>Caryophanaceae</taxon>
        <taxon>Filibacter</taxon>
    </lineage>
</organism>
<evidence type="ECO:0000256" key="7">
    <source>
        <dbReference type="ARBA" id="ARBA00023172"/>
    </source>
</evidence>
<dbReference type="SUPFAM" id="SSF56300">
    <property type="entry name" value="Metallo-dependent phosphatases"/>
    <property type="match status" value="1"/>
</dbReference>
<accession>A0A3P5XFA3</accession>
<keyword evidence="4 8" id="KW-0540">Nuclease</keyword>
<evidence type="ECO:0000256" key="5">
    <source>
        <dbReference type="ARBA" id="ARBA00022801"/>
    </source>
</evidence>
<reference evidence="11 12" key="1">
    <citation type="submission" date="2018-11" db="EMBL/GenBank/DDBJ databases">
        <authorList>
            <person name="Criscuolo A."/>
        </authorList>
    </citation>
    <scope>NUCLEOTIDE SEQUENCE [LARGE SCALE GENOMIC DNA]</scope>
    <source>
        <strain evidence="11">ATB-66</strain>
    </source>
</reference>
<evidence type="ECO:0000256" key="3">
    <source>
        <dbReference type="ARBA" id="ARBA00013365"/>
    </source>
</evidence>
<dbReference type="Pfam" id="PF00149">
    <property type="entry name" value="Metallophos"/>
    <property type="match status" value="1"/>
</dbReference>
<comment type="similarity">
    <text evidence="1 8">Belongs to the SbcD family.</text>
</comment>
<evidence type="ECO:0000256" key="8">
    <source>
        <dbReference type="RuleBase" id="RU363069"/>
    </source>
</evidence>
<dbReference type="Pfam" id="PF12320">
    <property type="entry name" value="SbcD_C"/>
    <property type="match status" value="1"/>
</dbReference>
<keyword evidence="7 8" id="KW-0233">DNA recombination</keyword>
<evidence type="ECO:0000259" key="10">
    <source>
        <dbReference type="Pfam" id="PF12320"/>
    </source>
</evidence>
<sequence length="385" mass="43463">MKFFHTADWHLGKLVQGVYMTEDQRFILDQFVAAIKEEKPDAVVIAGDLYDRAVPPTEAVELLNDILEEITITHNTPVIAISGNHDSPGRLHFGSGLMRSNGYHVVGQMTKDIESVILSDDFGDVHFHLVPFADPSIVKHLYEDETISNHHDAMKKVIEGIRGNWAEDARHVFVGHAFVTPHGEGEANTSDSERPIAIGGAEYVSAHLFEPFKYTALGHLHQAHYVSDETVRYAGSPMKYSISEEHHNKGFFIVELDGEGQVTVEKRELKPKRDMRTVQGLMEDILQHPASDDYVFVKLEDTTPVLFPMEKIRSVFPNAMHVERKIPKTSSVVGEKQRSEIGKQDDWTLFKSFYEAMKEELPDSETEALFAEVLHEVMRKGETGN</sequence>
<dbReference type="Proteomes" id="UP000270468">
    <property type="component" value="Unassembled WGS sequence"/>
</dbReference>
<comment type="subunit">
    <text evidence="2 8">Heterodimer of SbcC and SbcD.</text>
</comment>
<evidence type="ECO:0000313" key="11">
    <source>
        <dbReference type="EMBL" id="VDC33496.1"/>
    </source>
</evidence>
<dbReference type="GO" id="GO:0006260">
    <property type="term" value="P:DNA replication"/>
    <property type="evidence" value="ECO:0007669"/>
    <property type="project" value="UniProtKB-KW"/>
</dbReference>
<dbReference type="RefSeq" id="WP_124071717.1">
    <property type="nucleotide sequence ID" value="NZ_CBCRXF010000004.1"/>
</dbReference>
<dbReference type="NCBIfam" id="TIGR00619">
    <property type="entry name" value="sbcd"/>
    <property type="match status" value="1"/>
</dbReference>
<dbReference type="Gene3D" id="3.60.21.10">
    <property type="match status" value="1"/>
</dbReference>
<keyword evidence="6 8" id="KW-0269">Exonuclease</keyword>
<dbReference type="InterPro" id="IPR029052">
    <property type="entry name" value="Metallo-depent_PP-like"/>
</dbReference>
<evidence type="ECO:0000256" key="2">
    <source>
        <dbReference type="ARBA" id="ARBA00011322"/>
    </source>
</evidence>
<dbReference type="EMBL" id="UXAV01000045">
    <property type="protein sequence ID" value="VDC33496.1"/>
    <property type="molecule type" value="Genomic_DNA"/>
</dbReference>
<evidence type="ECO:0000259" key="9">
    <source>
        <dbReference type="Pfam" id="PF00149"/>
    </source>
</evidence>
<feature type="domain" description="Calcineurin-like phosphoesterase" evidence="9">
    <location>
        <begin position="1"/>
        <end position="184"/>
    </location>
</feature>
<keyword evidence="12" id="KW-1185">Reference proteome</keyword>
<dbReference type="InterPro" id="IPR041796">
    <property type="entry name" value="Mre11_N"/>
</dbReference>
<dbReference type="GO" id="GO:0008408">
    <property type="term" value="F:3'-5' exonuclease activity"/>
    <property type="evidence" value="ECO:0007669"/>
    <property type="project" value="InterPro"/>
</dbReference>
<evidence type="ECO:0000313" key="12">
    <source>
        <dbReference type="Proteomes" id="UP000270468"/>
    </source>
</evidence>
<dbReference type="PANTHER" id="PTHR30337:SF0">
    <property type="entry name" value="NUCLEASE SBCCD SUBUNIT D"/>
    <property type="match status" value="1"/>
</dbReference>
<gene>
    <name evidence="8 11" type="primary">sbcD</name>
    <name evidence="11" type="ORF">FILTAD_02906</name>
</gene>